<keyword evidence="2" id="KW-1185">Reference proteome</keyword>
<reference evidence="2" key="1">
    <citation type="journal article" date="2019" name="Int. J. Syst. Evol. Microbiol.">
        <title>The Global Catalogue of Microorganisms (GCM) 10K type strain sequencing project: providing services to taxonomists for standard genome sequencing and annotation.</title>
        <authorList>
            <consortium name="The Broad Institute Genomics Platform"/>
            <consortium name="The Broad Institute Genome Sequencing Center for Infectious Disease"/>
            <person name="Wu L."/>
            <person name="Ma J."/>
        </authorList>
    </citation>
    <scope>NUCLEOTIDE SEQUENCE [LARGE SCALE GENOMIC DNA]</scope>
    <source>
        <strain evidence="2">CECT 8288</strain>
    </source>
</reference>
<protein>
    <submittedName>
        <fullName evidence="1">Phytanoyl-CoA dioxygenase family protein</fullName>
    </submittedName>
</protein>
<dbReference type="GO" id="GO:0051213">
    <property type="term" value="F:dioxygenase activity"/>
    <property type="evidence" value="ECO:0007669"/>
    <property type="project" value="UniProtKB-KW"/>
</dbReference>
<organism evidence="1 2">
    <name type="scientific">Reinekea marina</name>
    <dbReference type="NCBI Taxonomy" id="1310421"/>
    <lineage>
        <taxon>Bacteria</taxon>
        <taxon>Pseudomonadati</taxon>
        <taxon>Pseudomonadota</taxon>
        <taxon>Gammaproteobacteria</taxon>
        <taxon>Oceanospirillales</taxon>
        <taxon>Saccharospirillaceae</taxon>
        <taxon>Reinekea</taxon>
    </lineage>
</organism>
<evidence type="ECO:0000313" key="1">
    <source>
        <dbReference type="EMBL" id="MFC3700578.1"/>
    </source>
</evidence>
<dbReference type="Pfam" id="PF05721">
    <property type="entry name" value="PhyH"/>
    <property type="match status" value="1"/>
</dbReference>
<dbReference type="SUPFAM" id="SSF51197">
    <property type="entry name" value="Clavaminate synthase-like"/>
    <property type="match status" value="1"/>
</dbReference>
<dbReference type="PANTHER" id="PTHR40470">
    <property type="entry name" value="PHYTANOYL-COA DIOXYGENASE FAMILY PROTEIN (AFU_ORTHOLOGUE AFUA_2G15850)"/>
    <property type="match status" value="1"/>
</dbReference>
<dbReference type="InterPro" id="IPR008775">
    <property type="entry name" value="Phytyl_CoA_dOase-like"/>
</dbReference>
<dbReference type="EMBL" id="JBHRYN010000005">
    <property type="protein sequence ID" value="MFC3700578.1"/>
    <property type="molecule type" value="Genomic_DNA"/>
</dbReference>
<keyword evidence="1" id="KW-0223">Dioxygenase</keyword>
<gene>
    <name evidence="1" type="ORF">ACFOND_02920</name>
</gene>
<dbReference type="PANTHER" id="PTHR40470:SF1">
    <property type="entry name" value="PHYTANOYL-COA DIOXYGENASE FAMILY PROTEIN (AFU_ORTHOLOGUE AFUA_2G15850)"/>
    <property type="match status" value="1"/>
</dbReference>
<sequence>MNDFSENGFTVFRNFYDANELGFLTTIAQRFHQQWLLDNKIWYQKKAVNSAELTLKGSLSEENRWALFDFISRDKLIDCVKKFVSSNAVFMNTQLFFDPFNKNQKNYWHRDPQYHLSESEQKEALKGPKVVHFRIPLFNEPGLEFIPGSHHQWDNEEELNVRLEKNGRKNHEDLPNGVAVPLQKGDLLAFDANMIHRGLYGHDRLALDILFCEPSPELVKFINCNCYPDQSKIHLLDNASVFKLTSTSL</sequence>
<name>A0ABV7WQ65_9GAMM</name>
<dbReference type="RefSeq" id="WP_377362150.1">
    <property type="nucleotide sequence ID" value="NZ_JBHRYN010000005.1"/>
</dbReference>
<proteinExistence type="predicted"/>
<accession>A0ABV7WQ65</accession>
<dbReference type="Proteomes" id="UP001595710">
    <property type="component" value="Unassembled WGS sequence"/>
</dbReference>
<comment type="caution">
    <text evidence="1">The sequence shown here is derived from an EMBL/GenBank/DDBJ whole genome shotgun (WGS) entry which is preliminary data.</text>
</comment>
<keyword evidence="1" id="KW-0560">Oxidoreductase</keyword>
<evidence type="ECO:0000313" key="2">
    <source>
        <dbReference type="Proteomes" id="UP001595710"/>
    </source>
</evidence>
<dbReference type="Gene3D" id="2.60.120.620">
    <property type="entry name" value="q2cbj1_9rhob like domain"/>
    <property type="match status" value="1"/>
</dbReference>